<name>A0A8H5Q735_9HYPO</name>
<dbReference type="AlphaFoldDB" id="A0A8H5Q735"/>
<dbReference type="Pfam" id="PF17784">
    <property type="entry name" value="Sulfotransfer_4"/>
    <property type="match status" value="1"/>
</dbReference>
<dbReference type="SUPFAM" id="SSF52540">
    <property type="entry name" value="P-loop containing nucleoside triphosphate hydrolases"/>
    <property type="match status" value="1"/>
</dbReference>
<dbReference type="EMBL" id="JAAOAR010000022">
    <property type="protein sequence ID" value="KAF5608708.1"/>
    <property type="molecule type" value="Genomic_DNA"/>
</dbReference>
<organism evidence="2 3">
    <name type="scientific">Fusarium pseudoanthophilum</name>
    <dbReference type="NCBI Taxonomy" id="48495"/>
    <lineage>
        <taxon>Eukaryota</taxon>
        <taxon>Fungi</taxon>
        <taxon>Dikarya</taxon>
        <taxon>Ascomycota</taxon>
        <taxon>Pezizomycotina</taxon>
        <taxon>Sordariomycetes</taxon>
        <taxon>Hypocreomycetidae</taxon>
        <taxon>Hypocreales</taxon>
        <taxon>Nectriaceae</taxon>
        <taxon>Fusarium</taxon>
        <taxon>Fusarium fujikuroi species complex</taxon>
    </lineage>
</organism>
<dbReference type="InterPro" id="IPR040632">
    <property type="entry name" value="Sulfotransfer_4"/>
</dbReference>
<evidence type="ECO:0000313" key="2">
    <source>
        <dbReference type="EMBL" id="KAF5608708.1"/>
    </source>
</evidence>
<dbReference type="InterPro" id="IPR027417">
    <property type="entry name" value="P-loop_NTPase"/>
</dbReference>
<dbReference type="PANTHER" id="PTHR36978:SF8">
    <property type="entry name" value="NAD DEPENDENT EPIMERASE_DEHYDRATASE"/>
    <property type="match status" value="1"/>
</dbReference>
<keyword evidence="1" id="KW-0812">Transmembrane</keyword>
<proteinExistence type="predicted"/>
<keyword evidence="3" id="KW-1185">Reference proteome</keyword>
<gene>
    <name evidence="2" type="ORF">FPANT_411</name>
</gene>
<protein>
    <submittedName>
        <fullName evidence="2">ARCA</fullName>
    </submittedName>
</protein>
<keyword evidence="1" id="KW-1133">Transmembrane helix</keyword>
<comment type="caution">
    <text evidence="2">The sequence shown here is derived from an EMBL/GenBank/DDBJ whole genome shotgun (WGS) entry which is preliminary data.</text>
</comment>
<dbReference type="Gene3D" id="3.40.50.300">
    <property type="entry name" value="P-loop containing nucleotide triphosphate hydrolases"/>
    <property type="match status" value="1"/>
</dbReference>
<evidence type="ECO:0000256" key="1">
    <source>
        <dbReference type="SAM" id="Phobius"/>
    </source>
</evidence>
<dbReference type="PANTHER" id="PTHR36978">
    <property type="entry name" value="P-LOOP CONTAINING NUCLEOTIDE TRIPHOSPHATE HYDROLASE"/>
    <property type="match status" value="1"/>
</dbReference>
<dbReference type="Proteomes" id="UP000544095">
    <property type="component" value="Unassembled WGS sequence"/>
</dbReference>
<accession>A0A8H5Q735</accession>
<keyword evidence="1" id="KW-0472">Membrane</keyword>
<feature type="transmembrane region" description="Helical" evidence="1">
    <location>
        <begin position="589"/>
        <end position="609"/>
    </location>
</feature>
<evidence type="ECO:0000313" key="3">
    <source>
        <dbReference type="Proteomes" id="UP000544095"/>
    </source>
</evidence>
<reference evidence="2 3" key="1">
    <citation type="submission" date="2020-05" db="EMBL/GenBank/DDBJ databases">
        <title>Identification and distribution of gene clusters putatively required for synthesis of sphingolipid metabolism inhibitors in phylogenetically diverse species of the filamentous fungus Fusarium.</title>
        <authorList>
            <person name="Kim H.-S."/>
            <person name="Busman M."/>
            <person name="Brown D.W."/>
            <person name="Divon H."/>
            <person name="Uhlig S."/>
            <person name="Proctor R.H."/>
        </authorList>
    </citation>
    <scope>NUCLEOTIDE SEQUENCE [LARGE SCALE GENOMIC DNA]</scope>
    <source>
        <strain evidence="2 3">NRRL 25211</strain>
    </source>
</reference>
<sequence length="611" mass="69161">MPRSSFEINNPLSINELLCSEIANTLPDGDCTTPPFEVKPGSLYLDRPIGQAIDHRAAELLLHFKTIIAKPWFEVTDPDFTIEALRRAPRCPLLLYSLLAVSSSHKSRFLDDPAIARDYARYGEEYHEKCISLLLPMLNDNASITDGAFFACSTILRWYEELSAPIHGRDDARHLLGGYASVAESFRQDLPWEGFRRAALWIHLRQDIFNAVINQRVPRTDVNRLGIDRCCSPADETTWAKRALCLEAEVVEYCFGHEGSSVQQYEALETRLEDWDRQKPQSFTPVFYRERDPSQGVSFPIVSVLLDSCVFGLSHYYFAMLMILVHDPHMPKIGTQHLEHQKKMRITVWSRFFKSSATCQRDDVLGPLAVTSIANTHEAYGGALRRLTQRRWFGSLDGSTTITQEEFDEILGHSVAVTDAAASVFAAELIAAYPNAKVVLNYRKDLDAWHESAVKTLVSVHENWALYILSCLGKVPFWGWHVYERFMWPGLFRALDGNIETGIARNGKWVYKGNNHTNQITEHCNMIRGLVPKEKLLEWTVEDGWEPLCKFLAKPVPDEPFPHVNKASGWENHEAEVTKRYVKSALSGAAVLSAVGIATGAIAWKVFYISV</sequence>